<organism evidence="2 3">
    <name type="scientific">Chloracidobacterium sp. N</name>
    <dbReference type="NCBI Taxonomy" id="2821540"/>
    <lineage>
        <taxon>Bacteria</taxon>
        <taxon>Pseudomonadati</taxon>
        <taxon>Acidobacteriota</taxon>
        <taxon>Terriglobia</taxon>
        <taxon>Terriglobales</taxon>
        <taxon>Acidobacteriaceae</taxon>
        <taxon>Chloracidobacterium</taxon>
        <taxon>Chloracidobacterium aggregatum</taxon>
    </lineage>
</organism>
<evidence type="ECO:0008006" key="4">
    <source>
        <dbReference type="Google" id="ProtNLM"/>
    </source>
</evidence>
<feature type="chain" id="PRO_5046444953" description="DUF4390 domain-containing protein" evidence="1">
    <location>
        <begin position="32"/>
        <end position="210"/>
    </location>
</feature>
<feature type="signal peptide" evidence="1">
    <location>
        <begin position="1"/>
        <end position="31"/>
    </location>
</feature>
<dbReference type="Proteomes" id="UP000677668">
    <property type="component" value="Chromosome 1"/>
</dbReference>
<keyword evidence="3" id="KW-1185">Reference proteome</keyword>
<evidence type="ECO:0000313" key="3">
    <source>
        <dbReference type="Proteomes" id="UP000677668"/>
    </source>
</evidence>
<sequence>MRNNVRLASVWGLALLASLILWLPSTGLAQAGTPNEPTLVVYGGLNPPAHIAQITYTHPQTKVSSTFDIPLLTTREHHRHEIRLSADRDWLRHLTVHLQWIERPQMVERLDVALLLDIQGRQVKIPLKSDDGFQTFHVDERHYNGMSSPGLMGGRLSSPATARVAIISVAFQDGRQWAPTLGYYQVRQLPDGKRAIEVDDKQGGAESPER</sequence>
<accession>A0ABX8B3F5</accession>
<name>A0ABX8B3F5_9BACT</name>
<evidence type="ECO:0000313" key="2">
    <source>
        <dbReference type="EMBL" id="QUV94245.1"/>
    </source>
</evidence>
<reference evidence="2 3" key="1">
    <citation type="submission" date="2021-03" db="EMBL/GenBank/DDBJ databases">
        <title>Genomic and phenotypic characterization of Chloracidobacterium isolates provides evidence for multiple species.</title>
        <authorList>
            <person name="Saini M.K."/>
            <person name="Costas A.M.G."/>
            <person name="Tank M."/>
            <person name="Bryant D.A."/>
        </authorList>
    </citation>
    <scope>NUCLEOTIDE SEQUENCE [LARGE SCALE GENOMIC DNA]</scope>
    <source>
        <strain evidence="2 3">N</strain>
    </source>
</reference>
<protein>
    <recommendedName>
        <fullName evidence="4">DUF4390 domain-containing protein</fullName>
    </recommendedName>
</protein>
<evidence type="ECO:0000256" key="1">
    <source>
        <dbReference type="SAM" id="SignalP"/>
    </source>
</evidence>
<keyword evidence="1" id="KW-0732">Signal</keyword>
<dbReference type="EMBL" id="CP072642">
    <property type="protein sequence ID" value="QUV94245.1"/>
    <property type="molecule type" value="Genomic_DNA"/>
</dbReference>
<gene>
    <name evidence="2" type="ORF">J8C05_01975</name>
</gene>
<proteinExistence type="predicted"/>
<dbReference type="RefSeq" id="WP_211422550.1">
    <property type="nucleotide sequence ID" value="NZ_CP072642.1"/>
</dbReference>